<evidence type="ECO:0000256" key="1">
    <source>
        <dbReference type="SAM" id="SignalP"/>
    </source>
</evidence>
<protein>
    <submittedName>
        <fullName evidence="2">Uncharacterized protein</fullName>
    </submittedName>
</protein>
<reference evidence="2 3" key="1">
    <citation type="submission" date="2015-11" db="EMBL/GenBank/DDBJ databases">
        <title>The limits of bacterial species coexistence and the symbiotic plasmid transference in sympatric Rhizobium populations.</title>
        <authorList>
            <person name="Perez-Carrascal O.M."/>
            <person name="VanInsberghe D."/>
            <person name="Juarez S."/>
            <person name="Polz M.F."/>
            <person name="Vinuesa P."/>
            <person name="Gonzalez V."/>
        </authorList>
    </citation>
    <scope>NUCLEOTIDE SEQUENCE [LARGE SCALE GENOMIC DNA]</scope>
    <source>
        <strain evidence="2 3">N771</strain>
    </source>
</reference>
<evidence type="ECO:0000313" key="3">
    <source>
        <dbReference type="Proteomes" id="UP000078551"/>
    </source>
</evidence>
<keyword evidence="1" id="KW-0732">Signal</keyword>
<sequence length="129" mass="12734">MSTTVAAIAAEAFTAVAAEVSGVVQSCTLTKVTQGAYNAATGQYSETTTTATGRAVIATGGSVEGGIASTIKDMFPAYVAGPADVVMFLIELSAAPKENDKITVGGVARTIKAAGDIVGAGALYVVIAT</sequence>
<accession>A0ABM6C8Y2</accession>
<gene>
    <name evidence="2" type="ORF">AMC81_CH01891</name>
</gene>
<name>A0ABM6C8Y2_9HYPH</name>
<feature type="chain" id="PRO_5047354753" evidence="1">
    <location>
        <begin position="18"/>
        <end position="129"/>
    </location>
</feature>
<dbReference type="Proteomes" id="UP000078551">
    <property type="component" value="Chromosome"/>
</dbReference>
<organism evidence="2 3">
    <name type="scientific">Rhizobium phaseoli</name>
    <dbReference type="NCBI Taxonomy" id="396"/>
    <lineage>
        <taxon>Bacteria</taxon>
        <taxon>Pseudomonadati</taxon>
        <taxon>Pseudomonadota</taxon>
        <taxon>Alphaproteobacteria</taxon>
        <taxon>Hyphomicrobiales</taxon>
        <taxon>Rhizobiaceae</taxon>
        <taxon>Rhizobium/Agrobacterium group</taxon>
        <taxon>Rhizobium</taxon>
    </lineage>
</organism>
<feature type="signal peptide" evidence="1">
    <location>
        <begin position="1"/>
        <end position="17"/>
    </location>
</feature>
<evidence type="ECO:0000313" key="2">
    <source>
        <dbReference type="EMBL" id="ANL84672.1"/>
    </source>
</evidence>
<dbReference type="RefSeq" id="WP_064832572.1">
    <property type="nucleotide sequence ID" value="NZ_CP013568.1"/>
</dbReference>
<proteinExistence type="predicted"/>
<dbReference type="EMBL" id="CP013568">
    <property type="protein sequence ID" value="ANL84672.1"/>
    <property type="molecule type" value="Genomic_DNA"/>
</dbReference>
<keyword evidence="3" id="KW-1185">Reference proteome</keyword>